<dbReference type="InterPro" id="IPR050232">
    <property type="entry name" value="FBL13/AtMIF1-like"/>
</dbReference>
<accession>A0A9R0IWC5</accession>
<dbReference type="PANTHER" id="PTHR31900">
    <property type="entry name" value="F-BOX/RNI SUPERFAMILY PROTEIN-RELATED"/>
    <property type="match status" value="1"/>
</dbReference>
<name>A0A9R0IWC5_SPIOL</name>
<evidence type="ECO:0000259" key="1">
    <source>
        <dbReference type="PROSITE" id="PS50181"/>
    </source>
</evidence>
<evidence type="ECO:0000313" key="3">
    <source>
        <dbReference type="RefSeq" id="XP_021856173.2"/>
    </source>
</evidence>
<dbReference type="SUPFAM" id="SSF52047">
    <property type="entry name" value="RNI-like"/>
    <property type="match status" value="1"/>
</dbReference>
<dbReference type="InterPro" id="IPR001810">
    <property type="entry name" value="F-box_dom"/>
</dbReference>
<reference evidence="2" key="1">
    <citation type="journal article" date="2021" name="Nat. Commun.">
        <title>Genomic analyses provide insights into spinach domestication and the genetic basis of agronomic traits.</title>
        <authorList>
            <person name="Cai X."/>
            <person name="Sun X."/>
            <person name="Xu C."/>
            <person name="Sun H."/>
            <person name="Wang X."/>
            <person name="Ge C."/>
            <person name="Zhang Z."/>
            <person name="Wang Q."/>
            <person name="Fei Z."/>
            <person name="Jiao C."/>
            <person name="Wang Q."/>
        </authorList>
    </citation>
    <scope>NUCLEOTIDE SEQUENCE [LARGE SCALE GENOMIC DNA]</scope>
    <source>
        <strain evidence="2">cv. Varoflay</strain>
    </source>
</reference>
<proteinExistence type="predicted"/>
<dbReference type="PROSITE" id="PS50181">
    <property type="entry name" value="FBOX"/>
    <property type="match status" value="1"/>
</dbReference>
<dbReference type="RefSeq" id="XP_056685242.1">
    <property type="nucleotide sequence ID" value="XM_056829264.1"/>
</dbReference>
<sequence>MKRQIRRRYLWNPYGLRLNIINWINMRRRHKARSSRRHKKDGIDRISTFPDHVLGNILSLLSLKDAIRTSILSSRWRYLWTLSMSLDLTLFENEGLEKFESFVNYVLDNCKSMNLDKFHLHCPEAVGFSLINGWVSSAISRNPKQLDLYIDFEELEDCYDDNPEAVPLPPYPNCILNYNNLVVLKLKSCFEVEIPSSVSCFPCLKTLTFTGWYPYHSSVVNRLISSCPVLEILRVVGSCEPDEPLLFDISNITVKKLYLDFNTGERGLHQHFVIINTPNLEYLNIKDQTLACYVVNNVDSVISAYIDCQGPFGRDADTKQVVRLFLLLESVAKAKQLTLSADSLLILKPTFCCTWPIFINLTNLQLNASECFDWTLLAYFLKSSPNLERLGLGKDLFSREYQFEDQFKWNPPDDIPECLKLKLKYVEMTMFKGRNDELQLVEYLLNNAQVLEVMFIITYPYPLKDEMVEKVDMFERASQACNVYVVEEMRRKLSKKDLEELFDI</sequence>
<dbReference type="SMART" id="SM00579">
    <property type="entry name" value="FBD"/>
    <property type="match status" value="1"/>
</dbReference>
<dbReference type="InterPro" id="IPR053781">
    <property type="entry name" value="F-box_AtFBL13-like"/>
</dbReference>
<reference evidence="3 4" key="2">
    <citation type="submission" date="2025-05" db="UniProtKB">
        <authorList>
            <consortium name="RefSeq"/>
        </authorList>
    </citation>
    <scope>IDENTIFICATION</scope>
    <source>
        <tissue evidence="3 4">Leaf</tissue>
    </source>
</reference>
<feature type="domain" description="F-box" evidence="1">
    <location>
        <begin position="43"/>
        <end position="94"/>
    </location>
</feature>
<dbReference type="InterPro" id="IPR032675">
    <property type="entry name" value="LRR_dom_sf"/>
</dbReference>
<dbReference type="Proteomes" id="UP000813463">
    <property type="component" value="Chromosome 5"/>
</dbReference>
<dbReference type="Pfam" id="PF24758">
    <property type="entry name" value="LRR_At5g56370"/>
    <property type="match status" value="1"/>
</dbReference>
<dbReference type="Pfam" id="PF08387">
    <property type="entry name" value="FBD"/>
    <property type="match status" value="1"/>
</dbReference>
<dbReference type="SUPFAM" id="SSF81383">
    <property type="entry name" value="F-box domain"/>
    <property type="match status" value="1"/>
</dbReference>
<dbReference type="InterPro" id="IPR006566">
    <property type="entry name" value="FBD"/>
</dbReference>
<protein>
    <submittedName>
        <fullName evidence="3 4">F-box protein At4g22280 isoform X1</fullName>
    </submittedName>
</protein>
<dbReference type="PANTHER" id="PTHR31900:SF27">
    <property type="entry name" value="FBD DOMAIN-CONTAINING PROTEIN"/>
    <property type="match status" value="1"/>
</dbReference>
<dbReference type="CDD" id="cd22160">
    <property type="entry name" value="F-box_AtFBL13-like"/>
    <property type="match status" value="1"/>
</dbReference>
<evidence type="ECO:0000313" key="4">
    <source>
        <dbReference type="RefSeq" id="XP_056685242.1"/>
    </source>
</evidence>
<keyword evidence="2" id="KW-1185">Reference proteome</keyword>
<dbReference type="RefSeq" id="XP_021856173.2">
    <property type="nucleotide sequence ID" value="XM_022000481.2"/>
</dbReference>
<dbReference type="InterPro" id="IPR055411">
    <property type="entry name" value="LRR_FXL15/At3g58940/PEG3-like"/>
</dbReference>
<dbReference type="Gene3D" id="1.20.1280.50">
    <property type="match status" value="1"/>
</dbReference>
<gene>
    <name evidence="3 4" type="primary">LOC110795466</name>
</gene>
<dbReference type="Pfam" id="PF00646">
    <property type="entry name" value="F-box"/>
    <property type="match status" value="1"/>
</dbReference>
<evidence type="ECO:0000313" key="2">
    <source>
        <dbReference type="Proteomes" id="UP000813463"/>
    </source>
</evidence>
<dbReference type="GeneID" id="110795466"/>
<dbReference type="InterPro" id="IPR036047">
    <property type="entry name" value="F-box-like_dom_sf"/>
</dbReference>
<dbReference type="Gene3D" id="3.80.10.10">
    <property type="entry name" value="Ribonuclease Inhibitor"/>
    <property type="match status" value="1"/>
</dbReference>
<organism evidence="2 3">
    <name type="scientific">Spinacia oleracea</name>
    <name type="common">Spinach</name>
    <dbReference type="NCBI Taxonomy" id="3562"/>
    <lineage>
        <taxon>Eukaryota</taxon>
        <taxon>Viridiplantae</taxon>
        <taxon>Streptophyta</taxon>
        <taxon>Embryophyta</taxon>
        <taxon>Tracheophyta</taxon>
        <taxon>Spermatophyta</taxon>
        <taxon>Magnoliopsida</taxon>
        <taxon>eudicotyledons</taxon>
        <taxon>Gunneridae</taxon>
        <taxon>Pentapetalae</taxon>
        <taxon>Caryophyllales</taxon>
        <taxon>Chenopodiaceae</taxon>
        <taxon>Chenopodioideae</taxon>
        <taxon>Anserineae</taxon>
        <taxon>Spinacia</taxon>
    </lineage>
</organism>